<dbReference type="AlphaFoldDB" id="A0A8H7CR02"/>
<reference evidence="6" key="1">
    <citation type="submission" date="2020-05" db="EMBL/GenBank/DDBJ databases">
        <title>Mycena genomes resolve the evolution of fungal bioluminescence.</title>
        <authorList>
            <person name="Tsai I.J."/>
        </authorList>
    </citation>
    <scope>NUCLEOTIDE SEQUENCE</scope>
    <source>
        <strain evidence="6">CCC161011</strain>
    </source>
</reference>
<keyword evidence="2 6" id="KW-0378">Hydrolase</keyword>
<dbReference type="InterPro" id="IPR051601">
    <property type="entry name" value="Serine_prot/Carboxylest_S33"/>
</dbReference>
<evidence type="ECO:0000259" key="5">
    <source>
        <dbReference type="Pfam" id="PF08386"/>
    </source>
</evidence>
<dbReference type="SUPFAM" id="SSF53474">
    <property type="entry name" value="alpha/beta-Hydrolases"/>
    <property type="match status" value="1"/>
</dbReference>
<dbReference type="InterPro" id="IPR013595">
    <property type="entry name" value="Pept_S33_TAP-like_C"/>
</dbReference>
<feature type="chain" id="PRO_5034721904" evidence="3">
    <location>
        <begin position="28"/>
        <end position="591"/>
    </location>
</feature>
<dbReference type="OrthoDB" id="425534at2759"/>
<organism evidence="6 7">
    <name type="scientific">Mycena venus</name>
    <dbReference type="NCBI Taxonomy" id="2733690"/>
    <lineage>
        <taxon>Eukaryota</taxon>
        <taxon>Fungi</taxon>
        <taxon>Dikarya</taxon>
        <taxon>Basidiomycota</taxon>
        <taxon>Agaricomycotina</taxon>
        <taxon>Agaricomycetes</taxon>
        <taxon>Agaricomycetidae</taxon>
        <taxon>Agaricales</taxon>
        <taxon>Marasmiineae</taxon>
        <taxon>Mycenaceae</taxon>
        <taxon>Mycena</taxon>
    </lineage>
</organism>
<gene>
    <name evidence="6" type="ORF">MVEN_01665400</name>
</gene>
<dbReference type="Gene3D" id="3.40.50.1820">
    <property type="entry name" value="alpha/beta hydrolase"/>
    <property type="match status" value="1"/>
</dbReference>
<proteinExistence type="inferred from homology"/>
<keyword evidence="7" id="KW-1185">Reference proteome</keyword>
<dbReference type="InterPro" id="IPR000073">
    <property type="entry name" value="AB_hydrolase_1"/>
</dbReference>
<dbReference type="Pfam" id="PF00561">
    <property type="entry name" value="Abhydrolase_1"/>
    <property type="match status" value="1"/>
</dbReference>
<name>A0A8H7CR02_9AGAR</name>
<dbReference type="PANTHER" id="PTHR43248:SF25">
    <property type="entry name" value="AB HYDROLASE-1 DOMAIN-CONTAINING PROTEIN-RELATED"/>
    <property type="match status" value="1"/>
</dbReference>
<evidence type="ECO:0000256" key="3">
    <source>
        <dbReference type="SAM" id="SignalP"/>
    </source>
</evidence>
<dbReference type="EMBL" id="JACAZI010000014">
    <property type="protein sequence ID" value="KAF7345026.1"/>
    <property type="molecule type" value="Genomic_DNA"/>
</dbReference>
<feature type="domain" description="AB hydrolase-1" evidence="4">
    <location>
        <begin position="82"/>
        <end position="249"/>
    </location>
</feature>
<comment type="caution">
    <text evidence="6">The sequence shown here is derived from an EMBL/GenBank/DDBJ whole genome shotgun (WGS) entry which is preliminary data.</text>
</comment>
<dbReference type="PANTHER" id="PTHR43248">
    <property type="entry name" value="2-SUCCINYL-6-HYDROXY-2,4-CYCLOHEXADIENE-1-CARBOXYLATE SYNTHASE"/>
    <property type="match status" value="1"/>
</dbReference>
<keyword evidence="3" id="KW-0732">Signal</keyword>
<feature type="domain" description="Peptidase S33 tripeptidyl aminopeptidase-like C-terminal" evidence="5">
    <location>
        <begin position="472"/>
        <end position="542"/>
    </location>
</feature>
<comment type="similarity">
    <text evidence="1">Belongs to the peptidase S33 family.</text>
</comment>
<dbReference type="GO" id="GO:0016787">
    <property type="term" value="F:hydrolase activity"/>
    <property type="evidence" value="ECO:0007669"/>
    <property type="project" value="UniProtKB-KW"/>
</dbReference>
<evidence type="ECO:0000256" key="2">
    <source>
        <dbReference type="ARBA" id="ARBA00022801"/>
    </source>
</evidence>
<evidence type="ECO:0000256" key="1">
    <source>
        <dbReference type="ARBA" id="ARBA00010088"/>
    </source>
</evidence>
<dbReference type="InterPro" id="IPR029058">
    <property type="entry name" value="AB_hydrolase_fold"/>
</dbReference>
<sequence length="591" mass="63012">MALSTGPFKLLAVTALISSLHVFCRLGISVEQSQLNWTPCYSGLQCSLLEVPLDYSSPTAGTASIAIARYPANCSKSEYRGPILLNPGGPGESGVDYVVETGASIATIIGGQFDIVGFDPRGVSYSTPTVYLFKTEAERALWMPPASNFASLNQSADAIAQQWARAQIIGQLAVNRNENNYIQYITTDNTARDMLRITEAFGFEKLQYWGISYGSVLGSTFAAMFPDKVGRVVVDGVLDMEAWFSANLTREMADTDKALQTFIDGCAAAGPDACAFSAPSPGEVAANLDALSASIKTQPAPVITPLSYGLVDYTFLRNFIFDSLHTPYNSFVGLAQGLADLARGNATTMYAATEVPPFECDCNSTTPFHDSFFEAALAISCGDGTPENDTLAQLQEFYAAEQKLSSFADIWGNWRVFCSYVSFLLQNGKIEAREFQEGGNCIVRTASKAGVSFNPPSFHAHAPPGPFGAPNTSFPLLVIGNTADPVTPVTGAKSTVDAFPGSALLTIDSPGHTSTAVPSTCVLGYLRQYFQNGTLPAPGTVCQPDGVLFPSANGTTEDMTARGLNARRAELIEAGRTIGRAVRRVAAQKYP</sequence>
<dbReference type="Proteomes" id="UP000620124">
    <property type="component" value="Unassembled WGS sequence"/>
</dbReference>
<protein>
    <submittedName>
        <fullName evidence="6">AB hydrolase-1 domain-containing protein</fullName>
    </submittedName>
</protein>
<evidence type="ECO:0000313" key="7">
    <source>
        <dbReference type="Proteomes" id="UP000620124"/>
    </source>
</evidence>
<dbReference type="Pfam" id="PF08386">
    <property type="entry name" value="Abhydrolase_4"/>
    <property type="match status" value="1"/>
</dbReference>
<evidence type="ECO:0000259" key="4">
    <source>
        <dbReference type="Pfam" id="PF00561"/>
    </source>
</evidence>
<accession>A0A8H7CR02</accession>
<evidence type="ECO:0000313" key="6">
    <source>
        <dbReference type="EMBL" id="KAF7345026.1"/>
    </source>
</evidence>
<feature type="signal peptide" evidence="3">
    <location>
        <begin position="1"/>
        <end position="27"/>
    </location>
</feature>